<protein>
    <submittedName>
        <fullName evidence="2 4">Uncharacterized protein</fullName>
    </submittedName>
</protein>
<dbReference type="STRING" id="6205.A0A0R3XBI2"/>
<feature type="transmembrane region" description="Helical" evidence="1">
    <location>
        <begin position="49"/>
        <end position="70"/>
    </location>
</feature>
<evidence type="ECO:0000256" key="1">
    <source>
        <dbReference type="SAM" id="Phobius"/>
    </source>
</evidence>
<keyword evidence="1" id="KW-0472">Membrane</keyword>
<accession>A0A0R3XBI2</accession>
<organism evidence="4">
    <name type="scientific">Hydatigena taeniaeformis</name>
    <name type="common">Feline tapeworm</name>
    <name type="synonym">Taenia taeniaeformis</name>
    <dbReference type="NCBI Taxonomy" id="6205"/>
    <lineage>
        <taxon>Eukaryota</taxon>
        <taxon>Metazoa</taxon>
        <taxon>Spiralia</taxon>
        <taxon>Lophotrochozoa</taxon>
        <taxon>Platyhelminthes</taxon>
        <taxon>Cestoda</taxon>
        <taxon>Eucestoda</taxon>
        <taxon>Cyclophyllidea</taxon>
        <taxon>Taeniidae</taxon>
        <taxon>Hydatigera</taxon>
    </lineage>
</organism>
<keyword evidence="3" id="KW-1185">Reference proteome</keyword>
<dbReference type="WBParaSite" id="TTAC_0001090901-mRNA-1">
    <property type="protein sequence ID" value="TTAC_0001090901-mRNA-1"/>
    <property type="gene ID" value="TTAC_0001090901"/>
</dbReference>
<feature type="transmembrane region" description="Helical" evidence="1">
    <location>
        <begin position="128"/>
        <end position="146"/>
    </location>
</feature>
<evidence type="ECO:0000313" key="2">
    <source>
        <dbReference type="EMBL" id="VDM35872.1"/>
    </source>
</evidence>
<evidence type="ECO:0000313" key="3">
    <source>
        <dbReference type="Proteomes" id="UP000274429"/>
    </source>
</evidence>
<dbReference type="EMBL" id="UYWX01022456">
    <property type="protein sequence ID" value="VDM35872.1"/>
    <property type="molecule type" value="Genomic_DNA"/>
</dbReference>
<gene>
    <name evidence="2" type="ORF">TTAC_LOCUS10892</name>
</gene>
<keyword evidence="1" id="KW-0812">Transmembrane</keyword>
<name>A0A0R3XBI2_HYDTA</name>
<keyword evidence="1" id="KW-1133">Transmembrane helix</keyword>
<reference evidence="4" key="1">
    <citation type="submission" date="2017-02" db="UniProtKB">
        <authorList>
            <consortium name="WormBaseParasite"/>
        </authorList>
    </citation>
    <scope>IDENTIFICATION</scope>
</reference>
<proteinExistence type="predicted"/>
<dbReference type="AlphaFoldDB" id="A0A0R3XBI2"/>
<evidence type="ECO:0000313" key="4">
    <source>
        <dbReference type="WBParaSite" id="TTAC_0001090901-mRNA-1"/>
    </source>
</evidence>
<sequence length="329" mass="35891">MSQQQLPYMLSALKSANTNHRHITYMRFTQPGITSPSHRISEVFLPPSLLLLLTPTVPLIFSIVASNPIYRSCLALGLGERLDVPFVLSSALPTLSVGPTTQRFAVKEVELQISGWCVLRSGRCEVGWAYVLTIACGVVSVVLSGMPNLRQSLLRRNALLSPLARLPPSDAKCFLLPPSHFQPHIAPPWYTIHKLVFLSGGGGAGGINCNARRRPRSLVVTGDSRIMCHLAHRLSCSAFSSIREQHQAELLATTASVSSFIHLQASLRRCRLLVTLNPTHSTLRSLPPAFSRWYGSQSSAPSSTYLLRVLPLSGVPLISLSADQPHPTP</sequence>
<dbReference type="Proteomes" id="UP000274429">
    <property type="component" value="Unassembled WGS sequence"/>
</dbReference>
<reference evidence="2 3" key="2">
    <citation type="submission" date="2018-11" db="EMBL/GenBank/DDBJ databases">
        <authorList>
            <consortium name="Pathogen Informatics"/>
        </authorList>
    </citation>
    <scope>NUCLEOTIDE SEQUENCE [LARGE SCALE GENOMIC DNA]</scope>
</reference>